<proteinExistence type="predicted"/>
<dbReference type="RefSeq" id="WP_119379662.1">
    <property type="nucleotide sequence ID" value="NZ_QWGB01000005.1"/>
</dbReference>
<comment type="caution">
    <text evidence="3">The sequence shown here is derived from an EMBL/GenBank/DDBJ whole genome shotgun (WGS) entry which is preliminary data.</text>
</comment>
<reference evidence="3 4" key="1">
    <citation type="submission" date="2018-08" db="EMBL/GenBank/DDBJ databases">
        <title>Henriciella mobilis sp. nov., isolated from seawater.</title>
        <authorList>
            <person name="Cheng H."/>
            <person name="Wu Y.-H."/>
            <person name="Xu X.-W."/>
            <person name="Guo L.-L."/>
        </authorList>
    </citation>
    <scope>NUCLEOTIDE SEQUENCE [LARGE SCALE GENOMIC DNA]</scope>
    <source>
        <strain evidence="3 4">CCUG66934</strain>
    </source>
</reference>
<evidence type="ECO:0000259" key="2">
    <source>
        <dbReference type="Pfam" id="PF13400"/>
    </source>
</evidence>
<dbReference type="OrthoDB" id="7418984at2"/>
<dbReference type="InterPro" id="IPR028087">
    <property type="entry name" value="Tad_N"/>
</dbReference>
<keyword evidence="1" id="KW-1133">Transmembrane helix</keyword>
<name>A0A399R0L3_9PROT</name>
<keyword evidence="1" id="KW-0472">Membrane</keyword>
<sequence length="414" mass="43534">MIIANISRNTAGNIAPIFALCILPIFVIVGAAIDLRRQSNLENSLQSALDATVIATATRTDLKHNDRIQFGIDHFNSNAQNPCDNEPRFVIADNEVRGSASCRSKTSFLALLGMESLNVAADATAILPKGSEEAGAPICLHSLASSEKKAFLASGGSSLDLNGCTTQINSTSSEAVEFSGGSTLSSSGNCFVGGIKQGRSRIKPAAEESCEPYPDPFAAVTKPSVGACDHYGFNEDDDTVLRPGVYCDGLRVSNDHFVFEPGLYVIKDGTFESTGGATLEGEGVTFYLTGRYEEAGITWSGGGVYNFTAMKTGPLAGFIVYLDPDAEKDDKSVISGGGDTFYEGAFYFPGQELLISGGGTVTTPSPFTAYVADIIQYTGGSSLSIGIDEDATSVPVPDGFFKNGRAVGYARLIE</sequence>
<dbReference type="EMBL" id="QWGB01000005">
    <property type="protein sequence ID" value="RIJ24473.1"/>
    <property type="molecule type" value="Genomic_DNA"/>
</dbReference>
<dbReference type="Pfam" id="PF13400">
    <property type="entry name" value="Tad"/>
    <property type="match status" value="1"/>
</dbReference>
<keyword evidence="4" id="KW-1185">Reference proteome</keyword>
<keyword evidence="1" id="KW-0812">Transmembrane</keyword>
<feature type="domain" description="Putative Flp pilus-assembly TadG-like N-terminal" evidence="2">
    <location>
        <begin position="12"/>
        <end position="58"/>
    </location>
</feature>
<evidence type="ECO:0000313" key="3">
    <source>
        <dbReference type="EMBL" id="RIJ24473.1"/>
    </source>
</evidence>
<accession>A0A399R0L3</accession>
<dbReference type="AlphaFoldDB" id="A0A399R0L3"/>
<gene>
    <name evidence="3" type="ORF">D1224_09630</name>
</gene>
<dbReference type="Proteomes" id="UP000265431">
    <property type="component" value="Unassembled WGS sequence"/>
</dbReference>
<protein>
    <recommendedName>
        <fullName evidence="2">Putative Flp pilus-assembly TadG-like N-terminal domain-containing protein</fullName>
    </recommendedName>
</protein>
<evidence type="ECO:0000256" key="1">
    <source>
        <dbReference type="SAM" id="Phobius"/>
    </source>
</evidence>
<organism evidence="3 4">
    <name type="scientific">Henriciella barbarensis</name>
    <dbReference type="NCBI Taxonomy" id="86342"/>
    <lineage>
        <taxon>Bacteria</taxon>
        <taxon>Pseudomonadati</taxon>
        <taxon>Pseudomonadota</taxon>
        <taxon>Alphaproteobacteria</taxon>
        <taxon>Hyphomonadales</taxon>
        <taxon>Hyphomonadaceae</taxon>
        <taxon>Henriciella</taxon>
    </lineage>
</organism>
<feature type="transmembrane region" description="Helical" evidence="1">
    <location>
        <begin position="12"/>
        <end position="33"/>
    </location>
</feature>
<evidence type="ECO:0000313" key="4">
    <source>
        <dbReference type="Proteomes" id="UP000265431"/>
    </source>
</evidence>